<comment type="similarity">
    <text evidence="1">Belongs to the short-chain dehydrogenases/reductases (SDR) family.</text>
</comment>
<evidence type="ECO:0000313" key="3">
    <source>
        <dbReference type="EMBL" id="CBX69788.1"/>
    </source>
</evidence>
<dbReference type="InterPro" id="IPR036291">
    <property type="entry name" value="NAD(P)-bd_dom_sf"/>
</dbReference>
<dbReference type="InterPro" id="IPR002347">
    <property type="entry name" value="SDR_fam"/>
</dbReference>
<sequence>MSIDKYQKSLLQHRTHYEHHYIGAASIQLFIKPAKSVILGGNSGIGAAVAYAVVDRGAKVVLVSRRSVGSISSGDHSAILRMSADMTNEDSLKKVFSQIGAFDHLVITAGPAVKAKPLAETSLTEAQENFDVKLWGALRAIQAALPYLTEQGSITLTSGLLSRKFISGQFIKTAINAALEAVGKQLAKELAPRRVNIVSPGVTATEAYSGMNSEQRQAMFTKVSASLPVGRVGQPVDIASAYILLLENSFMTGSLIDVEGGGLL</sequence>
<dbReference type="SUPFAM" id="SSF51735">
    <property type="entry name" value="NAD(P)-binding Rossmann-fold domains"/>
    <property type="match status" value="1"/>
</dbReference>
<dbReference type="GO" id="GO:0016491">
    <property type="term" value="F:oxidoreductase activity"/>
    <property type="evidence" value="ECO:0007669"/>
    <property type="project" value="UniProtKB-KW"/>
</dbReference>
<proteinExistence type="inferred from homology"/>
<gene>
    <name evidence="3" type="ORF">YEW_GJ27740</name>
</gene>
<evidence type="ECO:0000256" key="1">
    <source>
        <dbReference type="ARBA" id="ARBA00006484"/>
    </source>
</evidence>
<dbReference type="EMBL" id="FR718506">
    <property type="protein sequence ID" value="CBX69788.1"/>
    <property type="molecule type" value="Genomic_DNA"/>
</dbReference>
<dbReference type="Gene3D" id="3.40.50.720">
    <property type="entry name" value="NAD(P)-binding Rossmann-like Domain"/>
    <property type="match status" value="1"/>
</dbReference>
<dbReference type="Pfam" id="PF13561">
    <property type="entry name" value="adh_short_C2"/>
    <property type="match status" value="1"/>
</dbReference>
<dbReference type="PRINTS" id="PR00081">
    <property type="entry name" value="GDHRDH"/>
</dbReference>
<evidence type="ECO:0008006" key="4">
    <source>
        <dbReference type="Google" id="ProtNLM"/>
    </source>
</evidence>
<protein>
    <recommendedName>
        <fullName evidence="4">3-oxoacyl-[acyl-carrier-protein] reductase</fullName>
    </recommendedName>
</protein>
<evidence type="ECO:0000256" key="2">
    <source>
        <dbReference type="ARBA" id="ARBA00023002"/>
    </source>
</evidence>
<name>F4MVD0_YEREN</name>
<reference evidence="3" key="1">
    <citation type="journal article" date="2011" name="BMC Genomics">
        <title>Shotgun sequencing of Yersinia enterocolitica strain W22703 (biotype 2, serotype O:9): genomic evidence for oscillation between invertebrates and mammals.</title>
        <authorList>
            <person name="Fuchs T.M."/>
            <person name="Brandt K."/>
            <person name="Starke M."/>
            <person name="Rattei T."/>
        </authorList>
    </citation>
    <scope>NUCLEOTIDE SEQUENCE</scope>
</reference>
<organism evidence="3">
    <name type="scientific">Yersinia enterocolitica W22703</name>
    <dbReference type="NCBI Taxonomy" id="913028"/>
    <lineage>
        <taxon>Bacteria</taxon>
        <taxon>Pseudomonadati</taxon>
        <taxon>Pseudomonadota</taxon>
        <taxon>Gammaproteobacteria</taxon>
        <taxon>Enterobacterales</taxon>
        <taxon>Yersiniaceae</taxon>
        <taxon>Yersinia</taxon>
    </lineage>
</organism>
<dbReference type="AlphaFoldDB" id="F4MVD0"/>
<accession>F4MVD0</accession>
<dbReference type="PANTHER" id="PTHR43477">
    <property type="entry name" value="DIHYDROANTICAPSIN 7-DEHYDROGENASE"/>
    <property type="match status" value="1"/>
</dbReference>
<keyword evidence="2" id="KW-0560">Oxidoreductase</keyword>
<dbReference type="InterPro" id="IPR051122">
    <property type="entry name" value="SDR_DHRS6-like"/>
</dbReference>
<dbReference type="PANTHER" id="PTHR43477:SF1">
    <property type="entry name" value="DIHYDROANTICAPSIN 7-DEHYDROGENASE"/>
    <property type="match status" value="1"/>
</dbReference>